<reference evidence="2" key="1">
    <citation type="submission" date="2023-06" db="EMBL/GenBank/DDBJ databases">
        <authorList>
            <consortium name="Lawrence Berkeley National Laboratory"/>
            <person name="Ahrendt S."/>
            <person name="Sahu N."/>
            <person name="Indic B."/>
            <person name="Wong-Bajracharya J."/>
            <person name="Merenyi Z."/>
            <person name="Ke H.-M."/>
            <person name="Monk M."/>
            <person name="Kocsube S."/>
            <person name="Drula E."/>
            <person name="Lipzen A."/>
            <person name="Balint B."/>
            <person name="Henrissat B."/>
            <person name="Andreopoulos B."/>
            <person name="Martin F.M."/>
            <person name="Harder C.B."/>
            <person name="Rigling D."/>
            <person name="Ford K.L."/>
            <person name="Foster G.D."/>
            <person name="Pangilinan J."/>
            <person name="Papanicolaou A."/>
            <person name="Barry K."/>
            <person name="LaButti K."/>
            <person name="Viragh M."/>
            <person name="Koriabine M."/>
            <person name="Yan M."/>
            <person name="Riley R."/>
            <person name="Champramary S."/>
            <person name="Plett K.L."/>
            <person name="Tsai I.J."/>
            <person name="Slot J."/>
            <person name="Sipos G."/>
            <person name="Plett J."/>
            <person name="Nagy L.G."/>
            <person name="Grigoriev I.V."/>
        </authorList>
    </citation>
    <scope>NUCLEOTIDE SEQUENCE</scope>
    <source>
        <strain evidence="2">CCBAS 213</strain>
    </source>
</reference>
<comment type="caution">
    <text evidence="2">The sequence shown here is derived from an EMBL/GenBank/DDBJ whole genome shotgun (WGS) entry which is preliminary data.</text>
</comment>
<dbReference type="EMBL" id="JAUEPS010000044">
    <property type="protein sequence ID" value="KAK0447371.1"/>
    <property type="molecule type" value="Genomic_DNA"/>
</dbReference>
<dbReference type="Proteomes" id="UP001175211">
    <property type="component" value="Unassembled WGS sequence"/>
</dbReference>
<dbReference type="GeneID" id="85367358"/>
<dbReference type="RefSeq" id="XP_060326092.1">
    <property type="nucleotide sequence ID" value="XM_060483810.1"/>
</dbReference>
<sequence length="201" mass="22351">MQPTPPKIPRALSDNKWPHFFYRRLVSVFRCFGFFISSLRTSSYWISWLTEDVSSCGSHDCGGTPVAPDCGGTRNGDDSFHSRAAVTPSGADLKLCSDNCCAEKPPDSREQAEAPAQEDDEPCSCCSGDDIDDKPTIITREGSIALQDLPTRATRGRRCCGAACCMSPVRRGRRSKLLWKAKRVPVLHWNRPRTSQFCPHR</sequence>
<dbReference type="AlphaFoldDB" id="A0AA39JT66"/>
<accession>A0AA39JT66</accession>
<evidence type="ECO:0000313" key="2">
    <source>
        <dbReference type="EMBL" id="KAK0447371.1"/>
    </source>
</evidence>
<gene>
    <name evidence="2" type="ORF">EV420DRAFT_871188</name>
</gene>
<name>A0AA39JT66_ARMTA</name>
<organism evidence="2 3">
    <name type="scientific">Armillaria tabescens</name>
    <name type="common">Ringless honey mushroom</name>
    <name type="synonym">Agaricus tabescens</name>
    <dbReference type="NCBI Taxonomy" id="1929756"/>
    <lineage>
        <taxon>Eukaryota</taxon>
        <taxon>Fungi</taxon>
        <taxon>Dikarya</taxon>
        <taxon>Basidiomycota</taxon>
        <taxon>Agaricomycotina</taxon>
        <taxon>Agaricomycetes</taxon>
        <taxon>Agaricomycetidae</taxon>
        <taxon>Agaricales</taxon>
        <taxon>Marasmiineae</taxon>
        <taxon>Physalacriaceae</taxon>
        <taxon>Desarmillaria</taxon>
    </lineage>
</organism>
<evidence type="ECO:0000313" key="3">
    <source>
        <dbReference type="Proteomes" id="UP001175211"/>
    </source>
</evidence>
<protein>
    <submittedName>
        <fullName evidence="2">Uncharacterized protein</fullName>
    </submittedName>
</protein>
<proteinExistence type="predicted"/>
<evidence type="ECO:0000256" key="1">
    <source>
        <dbReference type="SAM" id="MobiDB-lite"/>
    </source>
</evidence>
<keyword evidence="3" id="KW-1185">Reference proteome</keyword>
<feature type="region of interest" description="Disordered" evidence="1">
    <location>
        <begin position="107"/>
        <end position="128"/>
    </location>
</feature>